<dbReference type="RefSeq" id="WP_229641200.1">
    <property type="nucleotide sequence ID" value="NZ_JADWDC010000036.1"/>
</dbReference>
<accession>A0A964FFS9</accession>
<sequence>MWYRIRGFLSKLTLIAAIVLLLFIGLDNFHTQPAFASIRQMEEAPGQILVQSRHTLKDDRGNSWQVVLFKRTKADGSSTIHLRLVDFPGLADFAHPQPLQITTNKDLFKAEDVFAEKAPAANVGEFDMQNVLSQLPATKLNLSLPMKGEETTQLSIPPEVVLEWQSVAT</sequence>
<dbReference type="AlphaFoldDB" id="A0A964FFS9"/>
<organism evidence="1 2">
    <name type="scientific">Waterburya agarophytonicola KI4</name>
    <dbReference type="NCBI Taxonomy" id="2874699"/>
    <lineage>
        <taxon>Bacteria</taxon>
        <taxon>Bacillati</taxon>
        <taxon>Cyanobacteriota</taxon>
        <taxon>Cyanophyceae</taxon>
        <taxon>Pleurocapsales</taxon>
        <taxon>Hyellaceae</taxon>
        <taxon>Waterburya</taxon>
        <taxon>Waterburya agarophytonicola</taxon>
    </lineage>
</organism>
<dbReference type="Pfam" id="PF11320">
    <property type="entry name" value="DUF3122"/>
    <property type="match status" value="1"/>
</dbReference>
<reference evidence="1" key="1">
    <citation type="journal article" date="2021" name="Antonie Van Leeuwenhoek">
        <title>Draft genome and description of Waterburya agarophytonicola gen. nov. sp. nov. (Pleurocapsales, Cyanobacteria): a seaweed symbiont.</title>
        <authorList>
            <person name="Bonthond G."/>
            <person name="Shalygin S."/>
            <person name="Bayer T."/>
            <person name="Weinberger F."/>
        </authorList>
    </citation>
    <scope>NUCLEOTIDE SEQUENCE</scope>
    <source>
        <strain evidence="1">KI4</strain>
    </source>
</reference>
<evidence type="ECO:0000313" key="1">
    <source>
        <dbReference type="EMBL" id="MCC0178135.1"/>
    </source>
</evidence>
<gene>
    <name evidence="1" type="ORF">I4641_14210</name>
</gene>
<comment type="caution">
    <text evidence="1">The sequence shown here is derived from an EMBL/GenBank/DDBJ whole genome shotgun (WGS) entry which is preliminary data.</text>
</comment>
<evidence type="ECO:0000313" key="2">
    <source>
        <dbReference type="Proteomes" id="UP000729733"/>
    </source>
</evidence>
<name>A0A964FFS9_9CYAN</name>
<dbReference type="Proteomes" id="UP000729733">
    <property type="component" value="Unassembled WGS sequence"/>
</dbReference>
<protein>
    <submittedName>
        <fullName evidence="1">DUF3122 domain-containing protein</fullName>
    </submittedName>
</protein>
<dbReference type="InterPro" id="IPR021469">
    <property type="entry name" value="DUF3122"/>
</dbReference>
<proteinExistence type="predicted"/>
<dbReference type="EMBL" id="JADWDC010000036">
    <property type="protein sequence ID" value="MCC0178135.1"/>
    <property type="molecule type" value="Genomic_DNA"/>
</dbReference>
<keyword evidence="2" id="KW-1185">Reference proteome</keyword>